<dbReference type="EMBL" id="CP081303">
    <property type="protein sequence ID" value="QZE14180.1"/>
    <property type="molecule type" value="Genomic_DNA"/>
</dbReference>
<name>A0AC61NNC9_9BACT</name>
<accession>A0AC61NNC9</accession>
<dbReference type="Proteomes" id="UP000826212">
    <property type="component" value="Chromosome"/>
</dbReference>
<evidence type="ECO:0000313" key="1">
    <source>
        <dbReference type="EMBL" id="QZE14180.1"/>
    </source>
</evidence>
<gene>
    <name evidence="1" type="ORF">K4L44_16905</name>
</gene>
<reference evidence="1" key="1">
    <citation type="submission" date="2021-08" db="EMBL/GenBank/DDBJ databases">
        <title>Novel anaerobic bacterium isolated from sea squirt in East Sea, Republic of Korea.</title>
        <authorList>
            <person name="Nguyen T.H."/>
            <person name="Li Z."/>
            <person name="Lee Y.-J."/>
            <person name="Ko J."/>
            <person name="Kim S.-G."/>
        </authorList>
    </citation>
    <scope>NUCLEOTIDE SEQUENCE</scope>
    <source>
        <strain evidence="1">KCTC 25031</strain>
    </source>
</reference>
<organism evidence="1 2">
    <name type="scientific">Halosquirtibacter laminarini</name>
    <dbReference type="NCBI Taxonomy" id="3374600"/>
    <lineage>
        <taxon>Bacteria</taxon>
        <taxon>Pseudomonadati</taxon>
        <taxon>Bacteroidota</taxon>
        <taxon>Bacteroidia</taxon>
        <taxon>Marinilabiliales</taxon>
        <taxon>Prolixibacteraceae</taxon>
        <taxon>Halosquirtibacter</taxon>
    </lineage>
</organism>
<sequence>MKFFYNLSIHLYYYLIKIASLWNPKAKKWIQGRDEVWSTLNNKIDKNSSYIWFHCASLGEFEQGRPLIERIKRKDPAKKIIITFFSPSGYEVRKDFSSADVVVYLPLDTQNNAQRFLETVHVEMAFFIKYEFWNYFLSELHKQKIETYLVSGIFRPSQVFFKHYGKWYADILKNFTHLYVQNEVSKELLEGINIKNVSVLGDTRFDRVHDIATQAEKIDSIEQFKGNDKLVVCGSTWPEDEKVLLHYINQSEGTKWIIAPHEVSNTHTAELESKIQKKSITFSNLKNSNPSDYDIVIADGYGYLTSLYKYADIAYVGGGFGKSIHNILEAATYGAPIIFGPKHSKFKEALDLIKLKSAFPANSQLEVEALLYQLLTDEDILNNASKRCIQYVKENTGSTDIIIHNHL</sequence>
<proteinExistence type="predicted"/>
<keyword evidence="2" id="KW-1185">Reference proteome</keyword>
<evidence type="ECO:0000313" key="2">
    <source>
        <dbReference type="Proteomes" id="UP000826212"/>
    </source>
</evidence>
<keyword evidence="1" id="KW-0808">Transferase</keyword>
<protein>
    <submittedName>
        <fullName evidence="1">3-deoxy-D-manno-octulosonic acid transferase</fullName>
    </submittedName>
</protein>